<proteinExistence type="predicted"/>
<evidence type="ECO:0000313" key="2">
    <source>
        <dbReference type="Proteomes" id="UP001138500"/>
    </source>
</evidence>
<dbReference type="EMBL" id="RIBY02000424">
    <property type="protein sequence ID" value="KAH9842291.1"/>
    <property type="molecule type" value="Genomic_DNA"/>
</dbReference>
<gene>
    <name evidence="1" type="ORF">Tdes44962_MAKER07611</name>
</gene>
<organism evidence="1 2">
    <name type="scientific">Teratosphaeria destructans</name>
    <dbReference type="NCBI Taxonomy" id="418781"/>
    <lineage>
        <taxon>Eukaryota</taxon>
        <taxon>Fungi</taxon>
        <taxon>Dikarya</taxon>
        <taxon>Ascomycota</taxon>
        <taxon>Pezizomycotina</taxon>
        <taxon>Dothideomycetes</taxon>
        <taxon>Dothideomycetidae</taxon>
        <taxon>Mycosphaerellales</taxon>
        <taxon>Teratosphaeriaceae</taxon>
        <taxon>Teratosphaeria</taxon>
    </lineage>
</organism>
<evidence type="ECO:0000313" key="1">
    <source>
        <dbReference type="EMBL" id="KAH9842291.1"/>
    </source>
</evidence>
<sequence>MPDEECSEHDKKDWASVNMVQRVYTIPVCAIPPIDNVEGETEFSRHQITLSKVAVVVEKRWAADK</sequence>
<dbReference type="AlphaFoldDB" id="A0A9W7SZ93"/>
<reference evidence="1 2" key="1">
    <citation type="journal article" date="2018" name="IMA Fungus">
        <title>IMA Genome-F 10: Nine draft genome sequences of Claviceps purpurea s.lat., including C. arundinis, C. humidiphila, and C. cf. spartinae, pseudomolecules for the pitch canker pathogen Fusarium circinatum, draft genome of Davidsoniella eucalypti, Grosmannia galeiformis, Quambalaria eucalypti, and Teratosphaeria destructans.</title>
        <authorList>
            <person name="Wingfield B.D."/>
            <person name="Liu M."/>
            <person name="Nguyen H.D."/>
            <person name="Lane F.A."/>
            <person name="Morgan S.W."/>
            <person name="De Vos L."/>
            <person name="Wilken P.M."/>
            <person name="Duong T.A."/>
            <person name="Aylward J."/>
            <person name="Coetzee M.P."/>
            <person name="Dadej K."/>
            <person name="De Beer Z.W."/>
            <person name="Findlay W."/>
            <person name="Havenga M."/>
            <person name="Kolarik M."/>
            <person name="Menzies J.G."/>
            <person name="Naidoo K."/>
            <person name="Pochopski O."/>
            <person name="Shoukouhi P."/>
            <person name="Santana Q.C."/>
            <person name="Seifert K.A."/>
            <person name="Soal N."/>
            <person name="Steenkamp E.T."/>
            <person name="Tatham C.T."/>
            <person name="van der Nest M.A."/>
            <person name="Wingfield M.J."/>
        </authorList>
    </citation>
    <scope>NUCLEOTIDE SEQUENCE [LARGE SCALE GENOMIC DNA]</scope>
    <source>
        <strain evidence="1">CMW44962</strain>
    </source>
</reference>
<protein>
    <submittedName>
        <fullName evidence="1">Uncharacterized protein</fullName>
    </submittedName>
</protein>
<name>A0A9W7SZ93_9PEZI</name>
<accession>A0A9W7SZ93</accession>
<comment type="caution">
    <text evidence="1">The sequence shown here is derived from an EMBL/GenBank/DDBJ whole genome shotgun (WGS) entry which is preliminary data.</text>
</comment>
<dbReference type="OrthoDB" id="10593744at2759"/>
<dbReference type="Proteomes" id="UP001138500">
    <property type="component" value="Unassembled WGS sequence"/>
</dbReference>
<reference evidence="1 2" key="2">
    <citation type="journal article" date="2021" name="Curr. Genet.">
        <title>Genetic response to nitrogen starvation in the aggressive Eucalyptus foliar pathogen Teratosphaeria destructans.</title>
        <authorList>
            <person name="Havenga M."/>
            <person name="Wingfield B.D."/>
            <person name="Wingfield M.J."/>
            <person name="Dreyer L.L."/>
            <person name="Roets F."/>
            <person name="Aylward J."/>
        </authorList>
    </citation>
    <scope>NUCLEOTIDE SEQUENCE [LARGE SCALE GENOMIC DNA]</scope>
    <source>
        <strain evidence="1">CMW44962</strain>
    </source>
</reference>
<keyword evidence="2" id="KW-1185">Reference proteome</keyword>